<dbReference type="RefSeq" id="WP_142661173.1">
    <property type="nucleotide sequence ID" value="NZ_FXTK01000001.1"/>
</dbReference>
<dbReference type="OrthoDB" id="34197at2"/>
<dbReference type="EMBL" id="FXTK01000001">
    <property type="protein sequence ID" value="SMO32419.1"/>
    <property type="molecule type" value="Genomic_DNA"/>
</dbReference>
<dbReference type="InterPro" id="IPR013078">
    <property type="entry name" value="His_Pase_superF_clade-1"/>
</dbReference>
<gene>
    <name evidence="1" type="ORF">SAMN06265221_10138</name>
</gene>
<dbReference type="AlphaFoldDB" id="A0A521AC85"/>
<dbReference type="Proteomes" id="UP000319014">
    <property type="component" value="Unassembled WGS sequence"/>
</dbReference>
<reference evidence="1 2" key="1">
    <citation type="submission" date="2017-05" db="EMBL/GenBank/DDBJ databases">
        <authorList>
            <person name="Varghese N."/>
            <person name="Submissions S."/>
        </authorList>
    </citation>
    <scope>NUCLEOTIDE SEQUENCE [LARGE SCALE GENOMIC DNA]</scope>
    <source>
        <strain evidence="1 2">DSM 100094</strain>
    </source>
</reference>
<accession>A0A521AC85</accession>
<keyword evidence="2" id="KW-1185">Reference proteome</keyword>
<protein>
    <submittedName>
        <fullName evidence="1">Broad specificity phosphatase PhoE</fullName>
    </submittedName>
</protein>
<organism evidence="1 2">
    <name type="scientific">Paracoccus laeviglucosivorans</name>
    <dbReference type="NCBI Taxonomy" id="1197861"/>
    <lineage>
        <taxon>Bacteria</taxon>
        <taxon>Pseudomonadati</taxon>
        <taxon>Pseudomonadota</taxon>
        <taxon>Alphaproteobacteria</taxon>
        <taxon>Rhodobacterales</taxon>
        <taxon>Paracoccaceae</taxon>
        <taxon>Paracoccus</taxon>
    </lineage>
</organism>
<sequence>MSRIARYLTHPQVQVDPLVPVPEWSLNAVGHARVAALAATPAALGRTNRIISSAEVKALQTAHPLADALGLAVETRPAMHENDRSATGFLPPDEFERVADQFFAHPTQSVRGWETAQAAQARILAEVDACLAGHAQGDVLFVGHGGVGTLLYCALAGQPIDRRFDQGPGGGGCWFEFDIATRKPASGWQPIETLLPSLTHS</sequence>
<evidence type="ECO:0000313" key="1">
    <source>
        <dbReference type="EMBL" id="SMO32419.1"/>
    </source>
</evidence>
<dbReference type="SUPFAM" id="SSF53254">
    <property type="entry name" value="Phosphoglycerate mutase-like"/>
    <property type="match status" value="1"/>
</dbReference>
<name>A0A521AC85_9RHOB</name>
<dbReference type="InterPro" id="IPR029033">
    <property type="entry name" value="His_PPase_superfam"/>
</dbReference>
<dbReference type="Gene3D" id="3.40.50.1240">
    <property type="entry name" value="Phosphoglycerate mutase-like"/>
    <property type="match status" value="1"/>
</dbReference>
<dbReference type="Pfam" id="PF00300">
    <property type="entry name" value="His_Phos_1"/>
    <property type="match status" value="1"/>
</dbReference>
<evidence type="ECO:0000313" key="2">
    <source>
        <dbReference type="Proteomes" id="UP000319014"/>
    </source>
</evidence>
<proteinExistence type="predicted"/>